<proteinExistence type="predicted"/>
<keyword evidence="7" id="KW-1185">Reference proteome</keyword>
<keyword evidence="2" id="KW-0963">Cytoplasm</keyword>
<comment type="subcellular location">
    <subcellularLocation>
        <location evidence="1">Cytoplasm</location>
    </subcellularLocation>
</comment>
<feature type="domain" description="Up-frameshift suppressor 2 C-terminal" evidence="5">
    <location>
        <begin position="230"/>
        <end position="345"/>
    </location>
</feature>
<dbReference type="EMBL" id="CAJNNV010025096">
    <property type="protein sequence ID" value="CAE8612197.1"/>
    <property type="molecule type" value="Genomic_DNA"/>
</dbReference>
<evidence type="ECO:0000256" key="3">
    <source>
        <dbReference type="SAM" id="MobiDB-lite"/>
    </source>
</evidence>
<feature type="region of interest" description="Disordered" evidence="3">
    <location>
        <begin position="179"/>
        <end position="292"/>
    </location>
</feature>
<feature type="non-terminal residue" evidence="6">
    <location>
        <position position="1"/>
    </location>
</feature>
<evidence type="ECO:0000313" key="6">
    <source>
        <dbReference type="EMBL" id="CAE8612197.1"/>
    </source>
</evidence>
<dbReference type="InterPro" id="IPR039762">
    <property type="entry name" value="Nmd2/UPF2"/>
</dbReference>
<comment type="caution">
    <text evidence="6">The sequence shown here is derived from an EMBL/GenBank/DDBJ whole genome shotgun (WGS) entry which is preliminary data.</text>
</comment>
<dbReference type="Proteomes" id="UP000654075">
    <property type="component" value="Unassembled WGS sequence"/>
</dbReference>
<dbReference type="GO" id="GO:0005737">
    <property type="term" value="C:cytoplasm"/>
    <property type="evidence" value="ECO:0007669"/>
    <property type="project" value="UniProtKB-SubCell"/>
</dbReference>
<dbReference type="GO" id="GO:0000184">
    <property type="term" value="P:nuclear-transcribed mRNA catabolic process, nonsense-mediated decay"/>
    <property type="evidence" value="ECO:0007669"/>
    <property type="project" value="InterPro"/>
</dbReference>
<evidence type="ECO:0000256" key="1">
    <source>
        <dbReference type="ARBA" id="ARBA00004496"/>
    </source>
</evidence>
<feature type="region of interest" description="Disordered" evidence="3">
    <location>
        <begin position="420"/>
        <end position="448"/>
    </location>
</feature>
<protein>
    <recommendedName>
        <fullName evidence="8">MIF4G domain-containing protein</fullName>
    </recommendedName>
</protein>
<gene>
    <name evidence="6" type="ORF">PGLA1383_LOCUS29996</name>
</gene>
<dbReference type="GO" id="GO:0003723">
    <property type="term" value="F:RNA binding"/>
    <property type="evidence" value="ECO:0007669"/>
    <property type="project" value="InterPro"/>
</dbReference>
<dbReference type="GO" id="GO:0035145">
    <property type="term" value="C:exon-exon junction complex"/>
    <property type="evidence" value="ECO:0007669"/>
    <property type="project" value="TreeGrafter"/>
</dbReference>
<dbReference type="OrthoDB" id="27832at2759"/>
<dbReference type="Gene3D" id="1.25.40.180">
    <property type="match status" value="1"/>
</dbReference>
<evidence type="ECO:0000313" key="7">
    <source>
        <dbReference type="Proteomes" id="UP000654075"/>
    </source>
</evidence>
<sequence length="448" mass="49492">VRQVKLLGELYNYRLVDSGLIFDSLYQFIGLGGPSIHKASHTMTAHKIVERASATRKGGLGSIQEDGDDEESGAQTLPLVLADPQHPLEAPWDFFRIKLVCVLLETCGHYFDRGAAKMKLDRFLHFFIRYVHSKGELPQRFMNMVYDCLERLRPKMAYPELKSEADEAVLKILKSERESFEGEKAATEDEEEGEESTDEDESGSDDDEESSEEESEDGDEESSSSSEEEENYKEYDRGNDDRQNRHAAEDDFDKEVQQMLIDSLEREKNRSGNVLAELPTPPTARKAESAAGPPVFSLLQKKAGGKTFTLKPIEVPEDSKLARARSDQVVEETKDKEDLKRFVMQSVESGAGVGGAGTVIPIAVRIRQGQGKGFQKGASSFHSRQRASRDYVQEDLMPEESKEEAPVSFGGGVVIRYASEKGKGKGSKGKGKGYDGKGGYSAPPAVGS</sequence>
<organism evidence="6 7">
    <name type="scientific">Polarella glacialis</name>
    <name type="common">Dinoflagellate</name>
    <dbReference type="NCBI Taxonomy" id="89957"/>
    <lineage>
        <taxon>Eukaryota</taxon>
        <taxon>Sar</taxon>
        <taxon>Alveolata</taxon>
        <taxon>Dinophyceae</taxon>
        <taxon>Suessiales</taxon>
        <taxon>Suessiaceae</taxon>
        <taxon>Polarella</taxon>
    </lineage>
</organism>
<dbReference type="AlphaFoldDB" id="A0A813FJP8"/>
<feature type="region of interest" description="Disordered" evidence="3">
    <location>
        <begin position="373"/>
        <end position="407"/>
    </location>
</feature>
<feature type="compositionally biased region" description="Basic and acidic residues" evidence="3">
    <location>
        <begin position="232"/>
        <end position="249"/>
    </location>
</feature>
<dbReference type="InterPro" id="IPR016024">
    <property type="entry name" value="ARM-type_fold"/>
</dbReference>
<evidence type="ECO:0008006" key="8">
    <source>
        <dbReference type="Google" id="ProtNLM"/>
    </source>
</evidence>
<evidence type="ECO:0000256" key="2">
    <source>
        <dbReference type="ARBA" id="ARBA00022490"/>
    </source>
</evidence>
<dbReference type="PANTHER" id="PTHR12839">
    <property type="entry name" value="NONSENSE-MEDIATED MRNA DECAY PROTEIN 2 UP-FRAMESHIFT SUPPRESSOR 2"/>
    <property type="match status" value="1"/>
</dbReference>
<accession>A0A813FJP8</accession>
<feature type="non-terminal residue" evidence="6">
    <location>
        <position position="448"/>
    </location>
</feature>
<dbReference type="InterPro" id="IPR003890">
    <property type="entry name" value="MIF4G-like_typ-3"/>
</dbReference>
<dbReference type="Pfam" id="PF04050">
    <property type="entry name" value="Upf2"/>
    <property type="match status" value="1"/>
</dbReference>
<dbReference type="PANTHER" id="PTHR12839:SF7">
    <property type="entry name" value="REGULATOR OF NONSENSE TRANSCRIPTS 2"/>
    <property type="match status" value="1"/>
</dbReference>
<reference evidence="6" key="1">
    <citation type="submission" date="2021-02" db="EMBL/GenBank/DDBJ databases">
        <authorList>
            <person name="Dougan E. K."/>
            <person name="Rhodes N."/>
            <person name="Thang M."/>
            <person name="Chan C."/>
        </authorList>
    </citation>
    <scope>NUCLEOTIDE SEQUENCE</scope>
</reference>
<evidence type="ECO:0000259" key="5">
    <source>
        <dbReference type="Pfam" id="PF04050"/>
    </source>
</evidence>
<dbReference type="Pfam" id="PF02854">
    <property type="entry name" value="MIF4G"/>
    <property type="match status" value="1"/>
</dbReference>
<evidence type="ECO:0000259" key="4">
    <source>
        <dbReference type="Pfam" id="PF02854"/>
    </source>
</evidence>
<dbReference type="InterPro" id="IPR007193">
    <property type="entry name" value="Upf2/Nmd2_C"/>
</dbReference>
<feature type="domain" description="MIF4G" evidence="4">
    <location>
        <begin position="84"/>
        <end position="150"/>
    </location>
</feature>
<name>A0A813FJP8_POLGL</name>
<dbReference type="SUPFAM" id="SSF48371">
    <property type="entry name" value="ARM repeat"/>
    <property type="match status" value="1"/>
</dbReference>
<feature type="compositionally biased region" description="Acidic residues" evidence="3">
    <location>
        <begin position="188"/>
        <end position="231"/>
    </location>
</feature>